<dbReference type="AlphaFoldDB" id="A0A378ARU3"/>
<organism evidence="1 2">
    <name type="scientific">Klebsiella pneumoniae</name>
    <dbReference type="NCBI Taxonomy" id="573"/>
    <lineage>
        <taxon>Bacteria</taxon>
        <taxon>Pseudomonadati</taxon>
        <taxon>Pseudomonadota</taxon>
        <taxon>Gammaproteobacteria</taxon>
        <taxon>Enterobacterales</taxon>
        <taxon>Enterobacteriaceae</taxon>
        <taxon>Klebsiella/Raoultella group</taxon>
        <taxon>Klebsiella</taxon>
        <taxon>Klebsiella pneumoniae complex</taxon>
    </lineage>
</organism>
<accession>A0A378ARU3</accession>
<evidence type="ECO:0000313" key="1">
    <source>
        <dbReference type="EMBL" id="STV18834.1"/>
    </source>
</evidence>
<gene>
    <name evidence="1" type="ORF">NCTC204_04491</name>
</gene>
<dbReference type="EMBL" id="UGMD01000002">
    <property type="protein sequence ID" value="STV18834.1"/>
    <property type="molecule type" value="Genomic_DNA"/>
</dbReference>
<reference evidence="1 2" key="1">
    <citation type="submission" date="2018-06" db="EMBL/GenBank/DDBJ databases">
        <authorList>
            <consortium name="Pathogen Informatics"/>
            <person name="Doyle S."/>
        </authorList>
    </citation>
    <scope>NUCLEOTIDE SEQUENCE [LARGE SCALE GENOMIC DNA]</scope>
    <source>
        <strain evidence="1 2">NCTC204</strain>
    </source>
</reference>
<proteinExistence type="predicted"/>
<evidence type="ECO:0000313" key="2">
    <source>
        <dbReference type="Proteomes" id="UP000255192"/>
    </source>
</evidence>
<protein>
    <submittedName>
        <fullName evidence="1">VirB6</fullName>
    </submittedName>
</protein>
<name>A0A378ARU3_KLEPN</name>
<dbReference type="Proteomes" id="UP000255192">
    <property type="component" value="Unassembled WGS sequence"/>
</dbReference>
<sequence>MAIILSFVANLGGYLDGVIDAINGIKEVFLVVIIYGSY</sequence>